<dbReference type="InterPro" id="IPR011008">
    <property type="entry name" value="Dimeric_a/b-barrel"/>
</dbReference>
<dbReference type="GO" id="GO:0043200">
    <property type="term" value="P:response to amino acid"/>
    <property type="evidence" value="ECO:0007669"/>
    <property type="project" value="TreeGrafter"/>
</dbReference>
<dbReference type="Pfam" id="PF13412">
    <property type="entry name" value="HTH_24"/>
    <property type="match status" value="1"/>
</dbReference>
<dbReference type="InterPro" id="IPR000485">
    <property type="entry name" value="AsnC-type_HTH_dom"/>
</dbReference>
<accession>A0A286EEY0</accession>
<dbReference type="SUPFAM" id="SSF54909">
    <property type="entry name" value="Dimeric alpha+beta barrel"/>
    <property type="match status" value="1"/>
</dbReference>
<evidence type="ECO:0000313" key="5">
    <source>
        <dbReference type="EMBL" id="SOD69466.1"/>
    </source>
</evidence>
<dbReference type="GO" id="GO:0043565">
    <property type="term" value="F:sequence-specific DNA binding"/>
    <property type="evidence" value="ECO:0007669"/>
    <property type="project" value="InterPro"/>
</dbReference>
<dbReference type="RefSeq" id="WP_034295981.1">
    <property type="nucleotide sequence ID" value="NZ_CP083931.1"/>
</dbReference>
<dbReference type="Gene3D" id="3.30.70.920">
    <property type="match status" value="1"/>
</dbReference>
<dbReference type="SMART" id="SM00344">
    <property type="entry name" value="HTH_ASNC"/>
    <property type="match status" value="1"/>
</dbReference>
<dbReference type="InterPro" id="IPR019885">
    <property type="entry name" value="Tscrpt_reg_HTH_AsnC-type_CS"/>
</dbReference>
<evidence type="ECO:0000259" key="4">
    <source>
        <dbReference type="PROSITE" id="PS50956"/>
    </source>
</evidence>
<sequence>MIFDDLDKIDKRILNALQKDSSLSNNQLADLVGLSPSPCLRRVRILEDQGFIKGYSARLNAEKLGLHLTLFVRVWLKSQTEDVVNHFSNSIKDLDEVQECYLMVGDCDFVLKVVVKDLADYRRFQVQHLTHIEGVSNIKTEVPVQTIKATGKLPV</sequence>
<dbReference type="Proteomes" id="UP000219669">
    <property type="component" value="Unassembled WGS sequence"/>
</dbReference>
<dbReference type="PANTHER" id="PTHR30154:SF34">
    <property type="entry name" value="TRANSCRIPTIONAL REGULATOR AZLB"/>
    <property type="match status" value="1"/>
</dbReference>
<protein>
    <submittedName>
        <fullName evidence="5">DNA-binding transcriptional regulator, Lrp family</fullName>
    </submittedName>
</protein>
<dbReference type="PRINTS" id="PR00033">
    <property type="entry name" value="HTHASNC"/>
</dbReference>
<evidence type="ECO:0000256" key="3">
    <source>
        <dbReference type="ARBA" id="ARBA00023163"/>
    </source>
</evidence>
<evidence type="ECO:0000313" key="6">
    <source>
        <dbReference type="Proteomes" id="UP000219669"/>
    </source>
</evidence>
<dbReference type="InterPro" id="IPR019888">
    <property type="entry name" value="Tscrpt_reg_AsnC-like"/>
</dbReference>
<evidence type="ECO:0000256" key="2">
    <source>
        <dbReference type="ARBA" id="ARBA00023125"/>
    </source>
</evidence>
<dbReference type="InterPro" id="IPR019887">
    <property type="entry name" value="Tscrpt_reg_AsnC/Lrp_C"/>
</dbReference>
<keyword evidence="1" id="KW-0805">Transcription regulation</keyword>
<dbReference type="PANTHER" id="PTHR30154">
    <property type="entry name" value="LEUCINE-RESPONSIVE REGULATORY PROTEIN"/>
    <property type="match status" value="1"/>
</dbReference>
<dbReference type="GO" id="GO:0005829">
    <property type="term" value="C:cytosol"/>
    <property type="evidence" value="ECO:0007669"/>
    <property type="project" value="TreeGrafter"/>
</dbReference>
<proteinExistence type="predicted"/>
<dbReference type="EMBL" id="OCNF01000015">
    <property type="protein sequence ID" value="SOD69466.1"/>
    <property type="molecule type" value="Genomic_DNA"/>
</dbReference>
<dbReference type="GO" id="GO:0006355">
    <property type="term" value="P:regulation of DNA-templated transcription"/>
    <property type="evidence" value="ECO:0007669"/>
    <property type="project" value="UniProtKB-ARBA"/>
</dbReference>
<dbReference type="InterPro" id="IPR011991">
    <property type="entry name" value="ArsR-like_HTH"/>
</dbReference>
<keyword evidence="2 5" id="KW-0238">DNA-binding</keyword>
<gene>
    <name evidence="5" type="ORF">SAMN02746062_01694</name>
</gene>
<dbReference type="CDD" id="cd00090">
    <property type="entry name" value="HTH_ARSR"/>
    <property type="match status" value="1"/>
</dbReference>
<dbReference type="InterPro" id="IPR036390">
    <property type="entry name" value="WH_DNA-bd_sf"/>
</dbReference>
<reference evidence="5 6" key="1">
    <citation type="submission" date="2017-09" db="EMBL/GenBank/DDBJ databases">
        <authorList>
            <person name="Ehlers B."/>
            <person name="Leendertz F.H."/>
        </authorList>
    </citation>
    <scope>NUCLEOTIDE SEQUENCE [LARGE SCALE GENOMIC DNA]</scope>
    <source>
        <strain evidence="5 6">DSM 16848</strain>
    </source>
</reference>
<dbReference type="InterPro" id="IPR036388">
    <property type="entry name" value="WH-like_DNA-bd_sf"/>
</dbReference>
<dbReference type="Gene3D" id="1.10.10.10">
    <property type="entry name" value="Winged helix-like DNA-binding domain superfamily/Winged helix DNA-binding domain"/>
    <property type="match status" value="1"/>
</dbReference>
<dbReference type="Pfam" id="PF01037">
    <property type="entry name" value="AsnC_trans_reg"/>
    <property type="match status" value="1"/>
</dbReference>
<feature type="domain" description="HTH asnC-type" evidence="4">
    <location>
        <begin position="6"/>
        <end position="67"/>
    </location>
</feature>
<keyword evidence="6" id="KW-1185">Reference proteome</keyword>
<dbReference type="OrthoDB" id="8526125at2"/>
<keyword evidence="3" id="KW-0804">Transcription</keyword>
<dbReference type="AlphaFoldDB" id="A0A286EEY0"/>
<name>A0A286EEY0_9NEIS</name>
<evidence type="ECO:0000256" key="1">
    <source>
        <dbReference type="ARBA" id="ARBA00023015"/>
    </source>
</evidence>
<dbReference type="SUPFAM" id="SSF46785">
    <property type="entry name" value="Winged helix' DNA-binding domain"/>
    <property type="match status" value="1"/>
</dbReference>
<dbReference type="PROSITE" id="PS50956">
    <property type="entry name" value="HTH_ASNC_2"/>
    <property type="match status" value="1"/>
</dbReference>
<dbReference type="PROSITE" id="PS00519">
    <property type="entry name" value="HTH_ASNC_1"/>
    <property type="match status" value="1"/>
</dbReference>
<organism evidence="5 6">
    <name type="scientific">Alysiella filiformis DSM 16848</name>
    <dbReference type="NCBI Taxonomy" id="1120981"/>
    <lineage>
        <taxon>Bacteria</taxon>
        <taxon>Pseudomonadati</taxon>
        <taxon>Pseudomonadota</taxon>
        <taxon>Betaproteobacteria</taxon>
        <taxon>Neisseriales</taxon>
        <taxon>Neisseriaceae</taxon>
        <taxon>Alysiella</taxon>
    </lineage>
</organism>